<reference evidence="2 3" key="1">
    <citation type="submission" date="2018-06" db="EMBL/GenBank/DDBJ databases">
        <authorList>
            <consortium name="Pathogen Informatics"/>
            <person name="Doyle S."/>
        </authorList>
    </citation>
    <scope>NUCLEOTIDE SEQUENCE [LARGE SCALE GENOMIC DNA]</scope>
    <source>
        <strain evidence="2 3">NCTC7928</strain>
    </source>
</reference>
<dbReference type="EMBL" id="UGAB01000002">
    <property type="protein sequence ID" value="STF44247.1"/>
    <property type="molecule type" value="Genomic_DNA"/>
</dbReference>
<evidence type="ECO:0000259" key="1">
    <source>
        <dbReference type="Pfam" id="PF01965"/>
    </source>
</evidence>
<feature type="domain" description="DJ-1/PfpI" evidence="1">
    <location>
        <begin position="11"/>
        <end position="91"/>
    </location>
</feature>
<dbReference type="InterPro" id="IPR029062">
    <property type="entry name" value="Class_I_gatase-like"/>
</dbReference>
<dbReference type="InterPro" id="IPR002818">
    <property type="entry name" value="DJ-1/PfpI"/>
</dbReference>
<accession>A0A376LIZ7</accession>
<dbReference type="GO" id="GO:0005737">
    <property type="term" value="C:cytoplasm"/>
    <property type="evidence" value="ECO:0007669"/>
    <property type="project" value="TreeGrafter"/>
</dbReference>
<dbReference type="PANTHER" id="PTHR48094:SF23">
    <property type="entry name" value="PROTEIN_NUCLEIC ACID DEGLYCASE 3"/>
    <property type="match status" value="1"/>
</dbReference>
<name>A0A376LIZ7_ECOLX</name>
<evidence type="ECO:0000313" key="3">
    <source>
        <dbReference type="Proteomes" id="UP000254877"/>
    </source>
</evidence>
<dbReference type="PANTHER" id="PTHR48094">
    <property type="entry name" value="PROTEIN/NUCLEIC ACID DEGLYCASE DJ-1-RELATED"/>
    <property type="match status" value="1"/>
</dbReference>
<gene>
    <name evidence="2" type="primary">thiJ_1</name>
    <name evidence="2" type="ORF">NCTC7928_04971</name>
</gene>
<dbReference type="Proteomes" id="UP000254877">
    <property type="component" value="Unassembled WGS sequence"/>
</dbReference>
<sequence length="117" mass="12993">MFFAIAPCWLKPLKQFHRSGRIVAAICAAPATVLVPHDIFPIGNMTGFPTLKDKIPAEQWQDKRVVWDARVKLLTSQGPGTAIDFGLKIIDLLVGREKAHEVASQLVMAAGIYNYYE</sequence>
<evidence type="ECO:0000313" key="2">
    <source>
        <dbReference type="EMBL" id="STF44247.1"/>
    </source>
</evidence>
<dbReference type="AlphaFoldDB" id="A0A376LIZ7"/>
<organism evidence="2 3">
    <name type="scientific">Escherichia coli</name>
    <dbReference type="NCBI Taxonomy" id="562"/>
    <lineage>
        <taxon>Bacteria</taxon>
        <taxon>Pseudomonadati</taxon>
        <taxon>Pseudomonadota</taxon>
        <taxon>Gammaproteobacteria</taxon>
        <taxon>Enterobacterales</taxon>
        <taxon>Enterobacteriaceae</taxon>
        <taxon>Escherichia</taxon>
    </lineage>
</organism>
<dbReference type="InterPro" id="IPR050325">
    <property type="entry name" value="Prot/Nucl_acid_deglycase"/>
</dbReference>
<dbReference type="SUPFAM" id="SSF52317">
    <property type="entry name" value="Class I glutamine amidotransferase-like"/>
    <property type="match status" value="1"/>
</dbReference>
<proteinExistence type="predicted"/>
<dbReference type="Gene3D" id="3.40.50.880">
    <property type="match status" value="1"/>
</dbReference>
<protein>
    <submittedName>
        <fullName evidence="2">DJ-1 family protein</fullName>
    </submittedName>
</protein>
<dbReference type="Pfam" id="PF01965">
    <property type="entry name" value="DJ-1_PfpI"/>
    <property type="match status" value="1"/>
</dbReference>